<evidence type="ECO:0000259" key="3">
    <source>
        <dbReference type="PROSITE" id="PS50948"/>
    </source>
</evidence>
<dbReference type="Gene3D" id="2.170.140.10">
    <property type="entry name" value="Chitin binding domain"/>
    <property type="match status" value="1"/>
</dbReference>
<organism evidence="4 5">
    <name type="scientific">Brachionus calyciflorus</name>
    <dbReference type="NCBI Taxonomy" id="104777"/>
    <lineage>
        <taxon>Eukaryota</taxon>
        <taxon>Metazoa</taxon>
        <taxon>Spiralia</taxon>
        <taxon>Gnathifera</taxon>
        <taxon>Rotifera</taxon>
        <taxon>Eurotatoria</taxon>
        <taxon>Monogononta</taxon>
        <taxon>Pseudotrocha</taxon>
        <taxon>Ploima</taxon>
        <taxon>Brachionidae</taxon>
        <taxon>Brachionus</taxon>
    </lineage>
</organism>
<dbReference type="PROSITE" id="PS50948">
    <property type="entry name" value="PAN"/>
    <property type="match status" value="1"/>
</dbReference>
<dbReference type="AlphaFoldDB" id="A0A813Q778"/>
<evidence type="ECO:0000259" key="2">
    <source>
        <dbReference type="PROSITE" id="PS50940"/>
    </source>
</evidence>
<dbReference type="PROSITE" id="PS50940">
    <property type="entry name" value="CHIT_BIND_II"/>
    <property type="match status" value="1"/>
</dbReference>
<dbReference type="Pfam" id="PF08276">
    <property type="entry name" value="PAN_2"/>
    <property type="match status" value="1"/>
</dbReference>
<dbReference type="SMART" id="SM00494">
    <property type="entry name" value="ChtBD2"/>
    <property type="match status" value="1"/>
</dbReference>
<dbReference type="InterPro" id="IPR002557">
    <property type="entry name" value="Chitin-bd_dom"/>
</dbReference>
<feature type="chain" id="PRO_5032865833" evidence="1">
    <location>
        <begin position="20"/>
        <end position="269"/>
    </location>
</feature>
<comment type="caution">
    <text evidence="4">The sequence shown here is derived from an EMBL/GenBank/DDBJ whole genome shotgun (WGS) entry which is preliminary data.</text>
</comment>
<dbReference type="OrthoDB" id="6020543at2759"/>
<evidence type="ECO:0000313" key="4">
    <source>
        <dbReference type="EMBL" id="CAF0762983.1"/>
    </source>
</evidence>
<evidence type="ECO:0000313" key="5">
    <source>
        <dbReference type="Proteomes" id="UP000663879"/>
    </source>
</evidence>
<dbReference type="Proteomes" id="UP000663879">
    <property type="component" value="Unassembled WGS sequence"/>
</dbReference>
<dbReference type="GO" id="GO:0005576">
    <property type="term" value="C:extracellular region"/>
    <property type="evidence" value="ECO:0007669"/>
    <property type="project" value="InterPro"/>
</dbReference>
<accession>A0A813Q778</accession>
<feature type="domain" description="Chitin-binding type-2" evidence="2">
    <location>
        <begin position="97"/>
        <end position="150"/>
    </location>
</feature>
<proteinExistence type="predicted"/>
<sequence>MKLNLIISFGLVLFQKIISFAIHGSFCDNCDFGHYDIDFAQNMQFEDCWISCLNNINCTHFAYSKVEKFCWLKNKVNVSFSFFYDHSLNMCGIIDRSTICSPTEDFTPNPNNCILYYRCFARFLQVLGCQKGMYFDPFLKACTINSTCSYACKNEKELVGIINNNTNSNEFYNCITQKIETCKWNGRFDIIKKECTNFVTSKVYKMQYASGDYGLIGSANFNFKLLCLVWCLKDSNCKMVLFIDKYLCHKFELAKDNFQLKSSFGYFQQ</sequence>
<gene>
    <name evidence="4" type="ORF">OXX778_LOCUS4535</name>
</gene>
<feature type="signal peptide" evidence="1">
    <location>
        <begin position="1"/>
        <end position="19"/>
    </location>
</feature>
<evidence type="ECO:0000256" key="1">
    <source>
        <dbReference type="SAM" id="SignalP"/>
    </source>
</evidence>
<name>A0A813Q778_9BILA</name>
<dbReference type="EMBL" id="CAJNOC010000450">
    <property type="protein sequence ID" value="CAF0762983.1"/>
    <property type="molecule type" value="Genomic_DNA"/>
</dbReference>
<feature type="domain" description="Apple" evidence="3">
    <location>
        <begin position="27"/>
        <end position="91"/>
    </location>
</feature>
<keyword evidence="1" id="KW-0732">Signal</keyword>
<dbReference type="Gene3D" id="3.50.4.10">
    <property type="entry name" value="Hepatocyte Growth Factor"/>
    <property type="match status" value="1"/>
</dbReference>
<dbReference type="Pfam" id="PF01607">
    <property type="entry name" value="CBM_14"/>
    <property type="match status" value="1"/>
</dbReference>
<dbReference type="GO" id="GO:0008061">
    <property type="term" value="F:chitin binding"/>
    <property type="evidence" value="ECO:0007669"/>
    <property type="project" value="InterPro"/>
</dbReference>
<protein>
    <submittedName>
        <fullName evidence="4">Uncharacterized protein</fullName>
    </submittedName>
</protein>
<reference evidence="4" key="1">
    <citation type="submission" date="2021-02" db="EMBL/GenBank/DDBJ databases">
        <authorList>
            <person name="Nowell W R."/>
        </authorList>
    </citation>
    <scope>NUCLEOTIDE SEQUENCE</scope>
    <source>
        <strain evidence="4">Ploen Becks lab</strain>
    </source>
</reference>
<keyword evidence="5" id="KW-1185">Reference proteome</keyword>
<dbReference type="InterPro" id="IPR003609">
    <property type="entry name" value="Pan_app"/>
</dbReference>
<dbReference type="InterPro" id="IPR036508">
    <property type="entry name" value="Chitin-bd_dom_sf"/>
</dbReference>
<dbReference type="SUPFAM" id="SSF57625">
    <property type="entry name" value="Invertebrate chitin-binding proteins"/>
    <property type="match status" value="1"/>
</dbReference>